<sequence>MLAYPNTSSPWPQRYPAVASPRHVAVTAGAAAARGKRRGADAGEGADPAAEAKELVRFFLQKTAGGKERLVAVLDRHVKVVRTEHCFLLFEELGRRDGWVQCLEIFRWMQKQRWYVADNGIYSKLISVMGRKGQIRMAMWLFSQMRNSGCKPDTSVYNSLIGAHLHSRDKSKALVKALGYFDKMKGIERCQPNIVTYNILLRACARASDAKQVDILFKDLDESLVSPDIYTYNGVIDGYGKNGMIKEMESVLVRMKSKQCRPDVITFNILIDSYGRKQTFDKMEQVFKSLLRSKERPTHPTFNSMITNYGKARLREKAESVVEKMEELGFKPSYVTQECLITMYAYCDCVSKAQQIFDELVSSQSTVPLSSLNAMLDAYCMNRLPMEADRLLDTAIEKGAVVSASTYKLLYKAYTRANDKMLVQKLLQRMNKQGIVPNKKFFLDALEAFGTSANKPRRVQTPNSAREASRDSPNNAELAISSKPKLSALEAVGASEKKPRILPTSNSASERNTDSDSSLEPATSSEPELSFSQVGS</sequence>
<organism evidence="1 2">
    <name type="scientific">Avena sativa</name>
    <name type="common">Oat</name>
    <dbReference type="NCBI Taxonomy" id="4498"/>
    <lineage>
        <taxon>Eukaryota</taxon>
        <taxon>Viridiplantae</taxon>
        <taxon>Streptophyta</taxon>
        <taxon>Embryophyta</taxon>
        <taxon>Tracheophyta</taxon>
        <taxon>Spermatophyta</taxon>
        <taxon>Magnoliopsida</taxon>
        <taxon>Liliopsida</taxon>
        <taxon>Poales</taxon>
        <taxon>Poaceae</taxon>
        <taxon>BOP clade</taxon>
        <taxon>Pooideae</taxon>
        <taxon>Poodae</taxon>
        <taxon>Poeae</taxon>
        <taxon>Poeae Chloroplast Group 1 (Aveneae type)</taxon>
        <taxon>Aveninae</taxon>
        <taxon>Avena</taxon>
    </lineage>
</organism>
<evidence type="ECO:0000313" key="1">
    <source>
        <dbReference type="EnsemblPlants" id="AVESA.00010b.r2.6DG1175260.1.CDS"/>
    </source>
</evidence>
<accession>A0ACD5ZIR7</accession>
<name>A0ACD5ZIR7_AVESA</name>
<evidence type="ECO:0000313" key="2">
    <source>
        <dbReference type="Proteomes" id="UP001732700"/>
    </source>
</evidence>
<protein>
    <submittedName>
        <fullName evidence="1">Uncharacterized protein</fullName>
    </submittedName>
</protein>
<dbReference type="EnsemblPlants" id="AVESA.00010b.r2.6DG1175260.1">
    <property type="protein sequence ID" value="AVESA.00010b.r2.6DG1175260.1.CDS"/>
    <property type="gene ID" value="AVESA.00010b.r2.6DG1175260"/>
</dbReference>
<reference evidence="1" key="2">
    <citation type="submission" date="2025-09" db="UniProtKB">
        <authorList>
            <consortium name="EnsemblPlants"/>
        </authorList>
    </citation>
    <scope>IDENTIFICATION</scope>
</reference>
<keyword evidence="2" id="KW-1185">Reference proteome</keyword>
<reference evidence="1" key="1">
    <citation type="submission" date="2021-05" db="EMBL/GenBank/DDBJ databases">
        <authorList>
            <person name="Scholz U."/>
            <person name="Mascher M."/>
            <person name="Fiebig A."/>
        </authorList>
    </citation>
    <scope>NUCLEOTIDE SEQUENCE [LARGE SCALE GENOMIC DNA]</scope>
</reference>
<dbReference type="Proteomes" id="UP001732700">
    <property type="component" value="Chromosome 6D"/>
</dbReference>
<proteinExistence type="predicted"/>